<dbReference type="SUPFAM" id="SSF47923">
    <property type="entry name" value="Ypt/Rab-GAP domain of gyp1p"/>
    <property type="match status" value="2"/>
</dbReference>
<dbReference type="PANTHER" id="PTHR47219">
    <property type="entry name" value="RAB GTPASE-ACTIVATING PROTEIN 1-LIKE"/>
    <property type="match status" value="1"/>
</dbReference>
<dbReference type="PROSITE" id="PS50086">
    <property type="entry name" value="TBC_RABGAP"/>
    <property type="match status" value="1"/>
</dbReference>
<gene>
    <name evidence="3" type="ORF">FOL46_006390</name>
</gene>
<feature type="compositionally biased region" description="Polar residues" evidence="1">
    <location>
        <begin position="24"/>
        <end position="36"/>
    </location>
</feature>
<evidence type="ECO:0000256" key="1">
    <source>
        <dbReference type="SAM" id="MobiDB-lite"/>
    </source>
</evidence>
<sequence length="507" mass="57044">MAILLDTLKAIPDFLFGPEDPLDQNVNESKLGTPSTGAKDEDEEEEDANTEERRERAATQSSEHPRDSSVESTSRSPSVSSDWNLVDLSGESLFKLIVDRHPLAVMNQSLSVEDSTDDTAVPEPAADSPPGQWSLLPSADDLDRLRQWEKIVADRPLEEVHRSELRPLVHAFGVPVEYRPRLWRIWATKRLHHSPLKLGYSEALASLRGDDFASLDSRVVRQIEMDLPRTATGLPTERITRMRDILMAYALRNPSVGYCQGMNFVVNALLSVPPPGLDDETAFLVLAAFVEGINRDYYDKKNLRGFLRDISRLDEILGEQMPEVKKMLDRLEISRLWLCAEPMLCLWSKSLPMHPARLWDIFLLDGTGAVLAAMLASISLAYPKIESCLSEEEEGSGRDGPQQDQKQDKASLRDSDVVKASDPGRLKQVKSPPLEVLQERVVTTFKTSLRDMDVEKLARQTVEWIQPCHKARRKAKEAQHRVEAERKLIAAGYGFAPLSFAWRSAEE</sequence>
<dbReference type="Gene3D" id="1.10.472.80">
    <property type="entry name" value="Ypt/Rab-GAP domain of gyp1p, domain 3"/>
    <property type="match status" value="1"/>
</dbReference>
<dbReference type="GO" id="GO:0005096">
    <property type="term" value="F:GTPase activator activity"/>
    <property type="evidence" value="ECO:0007669"/>
    <property type="project" value="TreeGrafter"/>
</dbReference>
<accession>A0A7J6MR75</accession>
<dbReference type="PANTHER" id="PTHR47219:SF9">
    <property type="entry name" value="GTPASE ACTIVATING PROTEIN AND CENTROSOME-ASSOCIATED, ISOFORM B"/>
    <property type="match status" value="1"/>
</dbReference>
<feature type="compositionally biased region" description="Acidic residues" evidence="1">
    <location>
        <begin position="40"/>
        <end position="49"/>
    </location>
</feature>
<dbReference type="Gene3D" id="1.10.8.270">
    <property type="entry name" value="putative rabgap domain of human tbc1 domain family member 14 like domains"/>
    <property type="match status" value="1"/>
</dbReference>
<evidence type="ECO:0000259" key="2">
    <source>
        <dbReference type="PROSITE" id="PS50086"/>
    </source>
</evidence>
<dbReference type="InterPro" id="IPR050302">
    <property type="entry name" value="Rab_GAP_TBC_domain"/>
</dbReference>
<organism evidence="3 4">
    <name type="scientific">Perkinsus olseni</name>
    <name type="common">Perkinsus atlanticus</name>
    <dbReference type="NCBI Taxonomy" id="32597"/>
    <lineage>
        <taxon>Eukaryota</taxon>
        <taxon>Sar</taxon>
        <taxon>Alveolata</taxon>
        <taxon>Perkinsozoa</taxon>
        <taxon>Perkinsea</taxon>
        <taxon>Perkinsida</taxon>
        <taxon>Perkinsidae</taxon>
        <taxon>Perkinsus</taxon>
    </lineage>
</organism>
<dbReference type="SMART" id="SM00164">
    <property type="entry name" value="TBC"/>
    <property type="match status" value="1"/>
</dbReference>
<proteinExistence type="predicted"/>
<dbReference type="Proteomes" id="UP000572268">
    <property type="component" value="Unassembled WGS sequence"/>
</dbReference>
<dbReference type="AlphaFoldDB" id="A0A7J6MR75"/>
<dbReference type="InterPro" id="IPR000195">
    <property type="entry name" value="Rab-GAP-TBC_dom"/>
</dbReference>
<feature type="region of interest" description="Disordered" evidence="1">
    <location>
        <begin position="391"/>
        <end position="427"/>
    </location>
</feature>
<dbReference type="InterPro" id="IPR035969">
    <property type="entry name" value="Rab-GAP_TBC_sf"/>
</dbReference>
<feature type="region of interest" description="Disordered" evidence="1">
    <location>
        <begin position="13"/>
        <end position="82"/>
    </location>
</feature>
<feature type="compositionally biased region" description="Basic and acidic residues" evidence="1">
    <location>
        <begin position="405"/>
        <end position="425"/>
    </location>
</feature>
<dbReference type="Pfam" id="PF00566">
    <property type="entry name" value="RabGAP-TBC"/>
    <property type="match status" value="1"/>
</dbReference>
<feature type="compositionally biased region" description="Basic and acidic residues" evidence="1">
    <location>
        <begin position="50"/>
        <end position="69"/>
    </location>
</feature>
<feature type="domain" description="Rab-GAP TBC" evidence="2">
    <location>
        <begin position="173"/>
        <end position="366"/>
    </location>
</feature>
<dbReference type="EMBL" id="JABANN010000041">
    <property type="protein sequence ID" value="KAF4673837.1"/>
    <property type="molecule type" value="Genomic_DNA"/>
</dbReference>
<feature type="region of interest" description="Disordered" evidence="1">
    <location>
        <begin position="113"/>
        <end position="134"/>
    </location>
</feature>
<name>A0A7J6MR75_PEROL</name>
<comment type="caution">
    <text evidence="3">The sequence shown here is derived from an EMBL/GenBank/DDBJ whole genome shotgun (WGS) entry which is preliminary data.</text>
</comment>
<protein>
    <recommendedName>
        <fullName evidence="2">Rab-GAP TBC domain-containing protein</fullName>
    </recommendedName>
</protein>
<evidence type="ECO:0000313" key="3">
    <source>
        <dbReference type="EMBL" id="KAF4673837.1"/>
    </source>
</evidence>
<feature type="compositionally biased region" description="Low complexity" evidence="1">
    <location>
        <begin position="70"/>
        <end position="82"/>
    </location>
</feature>
<evidence type="ECO:0000313" key="4">
    <source>
        <dbReference type="Proteomes" id="UP000572268"/>
    </source>
</evidence>
<dbReference type="GO" id="GO:0031267">
    <property type="term" value="F:small GTPase binding"/>
    <property type="evidence" value="ECO:0007669"/>
    <property type="project" value="TreeGrafter"/>
</dbReference>
<reference evidence="3 4" key="1">
    <citation type="submission" date="2020-04" db="EMBL/GenBank/DDBJ databases">
        <title>Perkinsus olseni comparative genomics.</title>
        <authorList>
            <person name="Bogema D.R."/>
        </authorList>
    </citation>
    <scope>NUCLEOTIDE SEQUENCE [LARGE SCALE GENOMIC DNA]</scope>
    <source>
        <strain evidence="3">ATCC PRA-31</strain>
    </source>
</reference>